<dbReference type="AlphaFoldDB" id="A0A172WLG6"/>
<feature type="transmembrane region" description="Helical" evidence="8">
    <location>
        <begin position="143"/>
        <end position="168"/>
    </location>
</feature>
<feature type="transmembrane region" description="Helical" evidence="8">
    <location>
        <begin position="100"/>
        <end position="122"/>
    </location>
</feature>
<feature type="transmembrane region" description="Helical" evidence="8">
    <location>
        <begin position="232"/>
        <end position="250"/>
    </location>
</feature>
<dbReference type="PANTHER" id="PTHR30269:SF0">
    <property type="entry name" value="MEMBRANE TRANSPORTER PROTEIN YFCA-RELATED"/>
    <property type="match status" value="1"/>
</dbReference>
<reference evidence="9 10" key="1">
    <citation type="submission" date="2016-05" db="EMBL/GenBank/DDBJ databases">
        <title>Genome sequence of Pseudomonas stutzeri 273 and identification of the exopolysaccharide biosynthesis locus.</title>
        <authorList>
            <person name="Wu S."/>
            <person name="Sun C."/>
        </authorList>
    </citation>
    <scope>NUCLEOTIDE SEQUENCE [LARGE SCALE GENOMIC DNA]</scope>
    <source>
        <strain evidence="9 10">273</strain>
    </source>
</reference>
<dbReference type="GO" id="GO:0005886">
    <property type="term" value="C:plasma membrane"/>
    <property type="evidence" value="ECO:0007669"/>
    <property type="project" value="UniProtKB-SubCell"/>
</dbReference>
<evidence type="ECO:0000256" key="6">
    <source>
        <dbReference type="ARBA" id="ARBA00022989"/>
    </source>
</evidence>
<feature type="transmembrane region" description="Helical" evidence="8">
    <location>
        <begin position="208"/>
        <end position="226"/>
    </location>
</feature>
<accession>A0A172WLG6</accession>
<dbReference type="eggNOG" id="COG0730">
    <property type="taxonomic scope" value="Bacteria"/>
</dbReference>
<dbReference type="OrthoDB" id="9807082at2"/>
<evidence type="ECO:0000256" key="2">
    <source>
        <dbReference type="ARBA" id="ARBA00009142"/>
    </source>
</evidence>
<sequence>MPLFDMLLLIAAGFAAGGMNALAGGGTFFSFPALLATGLPPVTANATNAVALWPASLAGAWAARSALRPLGRYLIPLLLAGLIGGLLGGLLLLASGDEVFSLLIPWLLLLATALFAASPWLSRWLAARRKDTNAVPPHAPTSLAAHALVSIYGGYFGAGMGILQLAAFSIEGHQLVRANALKNLISAVIYSVATATFVIAGRVSGYELAILLVGTTFGGYAGGALSKKLPATWLRLFVILVGSSMTLYYFQAMYWPSPADL</sequence>
<keyword evidence="3" id="KW-0813">Transport</keyword>
<protein>
    <recommendedName>
        <fullName evidence="8">Probable membrane transporter protein</fullName>
    </recommendedName>
</protein>
<dbReference type="Pfam" id="PF01925">
    <property type="entry name" value="TauE"/>
    <property type="match status" value="1"/>
</dbReference>
<evidence type="ECO:0000313" key="9">
    <source>
        <dbReference type="EMBL" id="ANF24308.1"/>
    </source>
</evidence>
<evidence type="ECO:0000313" key="10">
    <source>
        <dbReference type="Proteomes" id="UP000077787"/>
    </source>
</evidence>
<evidence type="ECO:0000256" key="4">
    <source>
        <dbReference type="ARBA" id="ARBA00022475"/>
    </source>
</evidence>
<dbReference type="InterPro" id="IPR052017">
    <property type="entry name" value="TSUP"/>
</dbReference>
<comment type="similarity">
    <text evidence="2 8">Belongs to the 4-toluene sulfonate uptake permease (TSUP) (TC 2.A.102) family.</text>
</comment>
<dbReference type="Proteomes" id="UP000077787">
    <property type="component" value="Chromosome"/>
</dbReference>
<evidence type="ECO:0000256" key="5">
    <source>
        <dbReference type="ARBA" id="ARBA00022692"/>
    </source>
</evidence>
<feature type="transmembrane region" description="Helical" evidence="8">
    <location>
        <begin position="75"/>
        <end position="94"/>
    </location>
</feature>
<keyword evidence="4 8" id="KW-1003">Cell membrane</keyword>
<keyword evidence="5 8" id="KW-0812">Transmembrane</keyword>
<proteinExistence type="inferred from homology"/>
<evidence type="ECO:0000256" key="8">
    <source>
        <dbReference type="RuleBase" id="RU363041"/>
    </source>
</evidence>
<keyword evidence="7 8" id="KW-0472">Membrane</keyword>
<evidence type="ECO:0000256" key="1">
    <source>
        <dbReference type="ARBA" id="ARBA00004651"/>
    </source>
</evidence>
<comment type="subcellular location">
    <subcellularLocation>
        <location evidence="1 8">Cell membrane</location>
        <topology evidence="1 8">Multi-pass membrane protein</topology>
    </subcellularLocation>
</comment>
<dbReference type="RefSeq" id="WP_064480621.1">
    <property type="nucleotide sequence ID" value="NZ_CP015641.1"/>
</dbReference>
<evidence type="ECO:0000256" key="7">
    <source>
        <dbReference type="ARBA" id="ARBA00023136"/>
    </source>
</evidence>
<feature type="transmembrane region" description="Helical" evidence="8">
    <location>
        <begin position="180"/>
        <end position="201"/>
    </location>
</feature>
<gene>
    <name evidence="9" type="ORF">PS273GM_03680</name>
</gene>
<evidence type="ECO:0000256" key="3">
    <source>
        <dbReference type="ARBA" id="ARBA00022448"/>
    </source>
</evidence>
<dbReference type="InterPro" id="IPR002781">
    <property type="entry name" value="TM_pro_TauE-like"/>
</dbReference>
<name>A0A172WLG6_STUST</name>
<dbReference type="EMBL" id="CP015641">
    <property type="protein sequence ID" value="ANF24308.1"/>
    <property type="molecule type" value="Genomic_DNA"/>
</dbReference>
<organism evidence="9 10">
    <name type="scientific">Stutzerimonas stutzeri</name>
    <name type="common">Pseudomonas stutzeri</name>
    <dbReference type="NCBI Taxonomy" id="316"/>
    <lineage>
        <taxon>Bacteria</taxon>
        <taxon>Pseudomonadati</taxon>
        <taxon>Pseudomonadota</taxon>
        <taxon>Gammaproteobacteria</taxon>
        <taxon>Pseudomonadales</taxon>
        <taxon>Pseudomonadaceae</taxon>
        <taxon>Stutzerimonas</taxon>
    </lineage>
</organism>
<keyword evidence="6 8" id="KW-1133">Transmembrane helix</keyword>
<dbReference type="PANTHER" id="PTHR30269">
    <property type="entry name" value="TRANSMEMBRANE PROTEIN YFCA"/>
    <property type="match status" value="1"/>
</dbReference>